<keyword evidence="2" id="KW-1185">Reference proteome</keyword>
<dbReference type="GeneID" id="63210371"/>
<reference evidence="1 2" key="1">
    <citation type="submission" date="2020-06" db="EMBL/GenBank/DDBJ databases">
        <authorList>
            <person name="Ruesch T."/>
            <person name="Stepniewski C."/>
            <person name="Ballard C."/>
            <person name="Battaglia S."/>
            <person name="Diaz I."/>
            <person name="Engley A."/>
            <person name="Erickson A."/>
            <person name="Ernst L."/>
            <person name="Gonzales E."/>
            <person name="Haider A."/>
            <person name="Harrison M."/>
            <person name="Moore J."/>
            <person name="Paratore J."/>
            <person name="Rafanan A."/>
            <person name="Storz S."/>
            <person name="Poxleitner M.K."/>
            <person name="Anders K.R."/>
            <person name="Garlena R.A."/>
            <person name="Russell D.A."/>
            <person name="Pope W.H."/>
            <person name="Jacobs-Sera D."/>
            <person name="Hatfull G.F."/>
        </authorList>
    </citation>
    <scope>NUCLEOTIDE SEQUENCE [LARGE SCALE GENOMIC DNA]</scope>
</reference>
<accession>A0A7G8LHR7</accession>
<dbReference type="RefSeq" id="YP_010013734.1">
    <property type="nucleotide sequence ID" value="NC_053513.1"/>
</dbReference>
<gene>
    <name evidence="1" type="primary">151</name>
    <name evidence="1" type="ORF">SEA_AZIZ_151</name>
</gene>
<protein>
    <submittedName>
        <fullName evidence="1">Uncharacterized protein</fullName>
    </submittedName>
</protein>
<dbReference type="KEGG" id="vg:63210371"/>
<evidence type="ECO:0000313" key="1">
    <source>
        <dbReference type="EMBL" id="QNJ56789.1"/>
    </source>
</evidence>
<proteinExistence type="predicted"/>
<dbReference type="EMBL" id="MT658802">
    <property type="protein sequence ID" value="QNJ56789.1"/>
    <property type="molecule type" value="Genomic_DNA"/>
</dbReference>
<dbReference type="Proteomes" id="UP000515890">
    <property type="component" value="Segment"/>
</dbReference>
<name>A0A7G8LHR7_9CAUD</name>
<organism evidence="1 2">
    <name type="scientific">Mycobacterium phage Aziz</name>
    <dbReference type="NCBI Taxonomy" id="2762281"/>
    <lineage>
        <taxon>Viruses</taxon>
        <taxon>Duplodnaviria</taxon>
        <taxon>Heunggongvirae</taxon>
        <taxon>Uroviricota</taxon>
        <taxon>Caudoviricetes</taxon>
        <taxon>Vilmaviridae</taxon>
        <taxon>Mclasvirinae</taxon>
        <taxon>Reyvirus</taxon>
        <taxon>Reyvirus aziz</taxon>
    </lineage>
</organism>
<reference evidence="2" key="2">
    <citation type="journal article" date="2021" name="Microbiol. Resour. Announc.">
        <title>Genome Sequences of Subcluster M2 Mycobacteriophages Estes and Aziz.</title>
        <authorList>
            <person name="Fitzgerald S.K."/>
            <person name="Johnson E.H."/>
            <person name="Storz S.H.R."/>
            <person name="Ballard C."/>
            <person name="Battaglia S."/>
            <person name="Boice M."/>
            <person name="Bramwell-Butcher J."/>
            <person name="Dedinsky M."/>
            <person name="DeKlotz J."/>
            <person name="Diaz I."/>
            <person name="Engley A."/>
            <person name="Ernst L."/>
            <person name="Gonzales E."/>
            <person name="Groscost A."/>
            <person name="Grosser P."/>
            <person name="Haider A."/>
            <person name="Harrison M."/>
            <person name="Husler K."/>
            <person name="Lau J."/>
            <person name="Monlux M."/>
            <person name="Paratore J."/>
            <person name="Ruesch T."/>
            <person name="Schlesinger M."/>
            <person name="Scholes A."/>
            <person name="Poxleitner M.K."/>
            <person name="Anders K.R."/>
        </authorList>
    </citation>
    <scope>NUCLEOTIDE SEQUENCE [LARGE SCALE GENOMIC DNA]</scope>
</reference>
<evidence type="ECO:0000313" key="2">
    <source>
        <dbReference type="Proteomes" id="UP000515890"/>
    </source>
</evidence>
<sequence>MISTSTLEHIKDTHSSELSDFENQLLDSHLQANRQISILLHNFRAIQRVLDAINRGDLAEALAAALTIKP</sequence>